<evidence type="ECO:0000313" key="3">
    <source>
        <dbReference type="EnsemblPlants" id="OB07G19530.1"/>
    </source>
</evidence>
<feature type="region of interest" description="Disordered" evidence="1">
    <location>
        <begin position="104"/>
        <end position="130"/>
    </location>
</feature>
<reference evidence="3" key="2">
    <citation type="submission" date="2013-04" db="UniProtKB">
        <authorList>
            <consortium name="EnsemblPlants"/>
        </authorList>
    </citation>
    <scope>IDENTIFICATION</scope>
</reference>
<dbReference type="Proteomes" id="UP000006038">
    <property type="component" value="Chromosome 7"/>
</dbReference>
<keyword evidence="2" id="KW-0812">Transmembrane</keyword>
<name>J3MKM1_ORYBR</name>
<dbReference type="EnsemblPlants" id="OB07G19530.1">
    <property type="protein sequence ID" value="OB07G19530.1"/>
    <property type="gene ID" value="OB07G19530"/>
</dbReference>
<keyword evidence="2" id="KW-0472">Membrane</keyword>
<dbReference type="HOGENOM" id="CLU_1941352_0_0_1"/>
<protein>
    <submittedName>
        <fullName evidence="3">Uncharacterized protein</fullName>
    </submittedName>
</protein>
<accession>J3MKM1</accession>
<evidence type="ECO:0000313" key="4">
    <source>
        <dbReference type="Proteomes" id="UP000006038"/>
    </source>
</evidence>
<evidence type="ECO:0000256" key="2">
    <source>
        <dbReference type="SAM" id="Phobius"/>
    </source>
</evidence>
<keyword evidence="4" id="KW-1185">Reference proteome</keyword>
<dbReference type="Gramene" id="OB07G19530.1">
    <property type="protein sequence ID" value="OB07G19530.1"/>
    <property type="gene ID" value="OB07G19530"/>
</dbReference>
<organism evidence="3">
    <name type="scientific">Oryza brachyantha</name>
    <name type="common">malo sina</name>
    <dbReference type="NCBI Taxonomy" id="4533"/>
    <lineage>
        <taxon>Eukaryota</taxon>
        <taxon>Viridiplantae</taxon>
        <taxon>Streptophyta</taxon>
        <taxon>Embryophyta</taxon>
        <taxon>Tracheophyta</taxon>
        <taxon>Spermatophyta</taxon>
        <taxon>Magnoliopsida</taxon>
        <taxon>Liliopsida</taxon>
        <taxon>Poales</taxon>
        <taxon>Poaceae</taxon>
        <taxon>BOP clade</taxon>
        <taxon>Oryzoideae</taxon>
        <taxon>Oryzeae</taxon>
        <taxon>Oryzinae</taxon>
        <taxon>Oryza</taxon>
    </lineage>
</organism>
<proteinExistence type="predicted"/>
<dbReference type="AlphaFoldDB" id="J3MKM1"/>
<feature type="transmembrane region" description="Helical" evidence="2">
    <location>
        <begin position="16"/>
        <end position="34"/>
    </location>
</feature>
<reference evidence="3" key="1">
    <citation type="journal article" date="2013" name="Nat. Commun.">
        <title>Whole-genome sequencing of Oryza brachyantha reveals mechanisms underlying Oryza genome evolution.</title>
        <authorList>
            <person name="Chen J."/>
            <person name="Huang Q."/>
            <person name="Gao D."/>
            <person name="Wang J."/>
            <person name="Lang Y."/>
            <person name="Liu T."/>
            <person name="Li B."/>
            <person name="Bai Z."/>
            <person name="Luis Goicoechea J."/>
            <person name="Liang C."/>
            <person name="Chen C."/>
            <person name="Zhang W."/>
            <person name="Sun S."/>
            <person name="Liao Y."/>
            <person name="Zhang X."/>
            <person name="Yang L."/>
            <person name="Song C."/>
            <person name="Wang M."/>
            <person name="Shi J."/>
            <person name="Liu G."/>
            <person name="Liu J."/>
            <person name="Zhou H."/>
            <person name="Zhou W."/>
            <person name="Yu Q."/>
            <person name="An N."/>
            <person name="Chen Y."/>
            <person name="Cai Q."/>
            <person name="Wang B."/>
            <person name="Liu B."/>
            <person name="Min J."/>
            <person name="Huang Y."/>
            <person name="Wu H."/>
            <person name="Li Z."/>
            <person name="Zhang Y."/>
            <person name="Yin Y."/>
            <person name="Song W."/>
            <person name="Jiang J."/>
            <person name="Jackson S.A."/>
            <person name="Wing R.A."/>
            <person name="Wang J."/>
            <person name="Chen M."/>
        </authorList>
    </citation>
    <scope>NUCLEOTIDE SEQUENCE [LARGE SCALE GENOMIC DNA]</scope>
    <source>
        <strain evidence="3">cv. IRGC 101232</strain>
    </source>
</reference>
<sequence>MVAKATMANVAASTAAMPRIVIFCCYPVILSFSLKDFRRPRKRCVAEAARWAAAAVSYAGRGRHHGPGKDDALCRVTAAATCVGWGRRWAALGGDGLRRMGAATSCAGRRQRRPVPSGGDAPGGGGASRL</sequence>
<evidence type="ECO:0000256" key="1">
    <source>
        <dbReference type="SAM" id="MobiDB-lite"/>
    </source>
</evidence>
<keyword evidence="2" id="KW-1133">Transmembrane helix</keyword>
<feature type="compositionally biased region" description="Gly residues" evidence="1">
    <location>
        <begin position="120"/>
        <end position="130"/>
    </location>
</feature>